<proteinExistence type="inferred from homology"/>
<dbReference type="InterPro" id="IPR023198">
    <property type="entry name" value="PGP-like_dom2"/>
</dbReference>
<dbReference type="GO" id="GO:0016787">
    <property type="term" value="F:hydrolase activity"/>
    <property type="evidence" value="ECO:0007669"/>
    <property type="project" value="UniProtKB-KW"/>
</dbReference>
<comment type="caution">
    <text evidence="6">The sequence shown here is derived from an EMBL/GenBank/DDBJ whole genome shotgun (WGS) entry which is preliminary data.</text>
</comment>
<dbReference type="NCBIfam" id="TIGR01509">
    <property type="entry name" value="HAD-SF-IA-v3"/>
    <property type="match status" value="1"/>
</dbReference>
<name>A0ABN0MZY6_9CHLA</name>
<evidence type="ECO:0000256" key="2">
    <source>
        <dbReference type="ARBA" id="ARBA00006171"/>
    </source>
</evidence>
<dbReference type="SFLD" id="SFLDS00003">
    <property type="entry name" value="Haloacid_Dehalogenase"/>
    <property type="match status" value="1"/>
</dbReference>
<dbReference type="Gene3D" id="1.10.150.240">
    <property type="entry name" value="Putative phosphatase, domain 2"/>
    <property type="match status" value="1"/>
</dbReference>
<dbReference type="InterPro" id="IPR051600">
    <property type="entry name" value="Beta-PGM-like"/>
</dbReference>
<evidence type="ECO:0000256" key="1">
    <source>
        <dbReference type="ARBA" id="ARBA00001946"/>
    </source>
</evidence>
<organism evidence="6 7">
    <name type="scientific">Chlamydia ibidis 10-1398/6</name>
    <dbReference type="NCBI Taxonomy" id="1046581"/>
    <lineage>
        <taxon>Bacteria</taxon>
        <taxon>Pseudomonadati</taxon>
        <taxon>Chlamydiota</taxon>
        <taxon>Chlamydiia</taxon>
        <taxon>Chlamydiales</taxon>
        <taxon>Chlamydiaceae</taxon>
        <taxon>Chlamydia/Chlamydophila group</taxon>
        <taxon>Chlamydia</taxon>
    </lineage>
</organism>
<dbReference type="EMBL" id="APJW01000001">
    <property type="protein sequence ID" value="EQM62834.1"/>
    <property type="molecule type" value="Genomic_DNA"/>
</dbReference>
<keyword evidence="6" id="KW-0378">Hydrolase</keyword>
<dbReference type="PANTHER" id="PTHR46193">
    <property type="entry name" value="6-PHOSPHOGLUCONATE PHOSPHATASE"/>
    <property type="match status" value="1"/>
</dbReference>
<evidence type="ECO:0000256" key="4">
    <source>
        <dbReference type="ARBA" id="ARBA00022842"/>
    </source>
</evidence>
<comment type="cofactor">
    <cofactor evidence="1">
        <name>Mg(2+)</name>
        <dbReference type="ChEBI" id="CHEBI:18420"/>
    </cofactor>
</comment>
<dbReference type="Gene3D" id="3.40.50.1000">
    <property type="entry name" value="HAD superfamily/HAD-like"/>
    <property type="match status" value="1"/>
</dbReference>
<sequence>MQIDQFDVFLFDLDGLVLNTEPIFYRAFLEAWESYSVPLSMDFCTYYHLSMLGREKFQECVIEDFPASKGFFPKCFEDRERLYRNLVNEVVPELMPGIETFLKCLISKNKICGVVTNSSKEVTTRFLSKIPTLELFHFWVTREDYPRSKPYPDSYQYAYRTFVRQEQKVVGFEDSIKGLRALSKIPATMVAINPMMSLTTHSHPDFEGKNFHYFPSFCELCPQHEEQNQL</sequence>
<reference evidence="6 7" key="1">
    <citation type="submission" date="2013-07" db="EMBL/GenBank/DDBJ databases">
        <title>Isolation of a new Chlamydia species from the feral Sacred Ibis (Threskiornis aethiopicus): Chlamydia ibidis.</title>
        <authorList>
            <person name="Vorimore F."/>
            <person name="Hsia R.-C."/>
            <person name="Huot-Creasy H."/>
            <person name="Bastian S."/>
            <person name="Deruyter L."/>
            <person name="Passet A."/>
            <person name="Sachse K."/>
            <person name="Bavoil P."/>
            <person name="Myers G."/>
            <person name="Laroucau K."/>
        </authorList>
    </citation>
    <scope>NUCLEOTIDE SEQUENCE [LARGE SCALE GENOMIC DNA]</scope>
    <source>
        <strain evidence="6 7">10-1398/6</strain>
    </source>
</reference>
<dbReference type="SUPFAM" id="SSF56784">
    <property type="entry name" value="HAD-like"/>
    <property type="match status" value="1"/>
</dbReference>
<evidence type="ECO:0000256" key="3">
    <source>
        <dbReference type="ARBA" id="ARBA00022723"/>
    </source>
</evidence>
<keyword evidence="4" id="KW-0460">Magnesium</keyword>
<dbReference type="InterPro" id="IPR023214">
    <property type="entry name" value="HAD_sf"/>
</dbReference>
<keyword evidence="5" id="KW-0119">Carbohydrate metabolism</keyword>
<dbReference type="InterPro" id="IPR036412">
    <property type="entry name" value="HAD-like_sf"/>
</dbReference>
<keyword evidence="3" id="KW-0479">Metal-binding</keyword>
<dbReference type="SFLD" id="SFLDG01129">
    <property type="entry name" value="C1.5:_HAD__Beta-PGM__Phosphata"/>
    <property type="match status" value="1"/>
</dbReference>
<dbReference type="Pfam" id="PF13419">
    <property type="entry name" value="HAD_2"/>
    <property type="match status" value="1"/>
</dbReference>
<comment type="similarity">
    <text evidence="2">Belongs to the HAD-like hydrolase superfamily. CbbY/CbbZ/Gph/YieH family.</text>
</comment>
<evidence type="ECO:0000313" key="7">
    <source>
        <dbReference type="Proteomes" id="UP000016064"/>
    </source>
</evidence>
<accession>A0ABN0MZY6</accession>
<dbReference type="PANTHER" id="PTHR46193:SF18">
    <property type="entry name" value="HEXITOL PHOSPHATASE B"/>
    <property type="match status" value="1"/>
</dbReference>
<protein>
    <submittedName>
        <fullName evidence="6">HAD hydrolase, IA, variant 3 family protein</fullName>
    </submittedName>
</protein>
<evidence type="ECO:0000256" key="5">
    <source>
        <dbReference type="ARBA" id="ARBA00023277"/>
    </source>
</evidence>
<dbReference type="RefSeq" id="WP_020370882.1">
    <property type="nucleotide sequence ID" value="NZ_APJW01000001.1"/>
</dbReference>
<dbReference type="InterPro" id="IPR006439">
    <property type="entry name" value="HAD-SF_hydro_IA"/>
</dbReference>
<gene>
    <name evidence="6" type="ORF">H359_0240</name>
</gene>
<dbReference type="CDD" id="cd07505">
    <property type="entry name" value="HAD_BPGM-like"/>
    <property type="match status" value="1"/>
</dbReference>
<evidence type="ECO:0000313" key="6">
    <source>
        <dbReference type="EMBL" id="EQM62834.1"/>
    </source>
</evidence>
<keyword evidence="7" id="KW-1185">Reference proteome</keyword>
<dbReference type="InterPro" id="IPR041492">
    <property type="entry name" value="HAD_2"/>
</dbReference>
<dbReference type="Proteomes" id="UP000016064">
    <property type="component" value="Unassembled WGS sequence"/>
</dbReference>